<feature type="non-terminal residue" evidence="9">
    <location>
        <position position="1"/>
    </location>
</feature>
<keyword evidence="10" id="KW-1185">Reference proteome</keyword>
<dbReference type="AlphaFoldDB" id="A0A0P9DAH6"/>
<keyword evidence="3" id="KW-0597">Phosphoprotein</keyword>
<dbReference type="SUPFAM" id="SSF47384">
    <property type="entry name" value="Homodimeric domain of signal transducing histidine kinase"/>
    <property type="match status" value="1"/>
</dbReference>
<dbReference type="InterPro" id="IPR036890">
    <property type="entry name" value="HATPase_C_sf"/>
</dbReference>
<dbReference type="GO" id="GO:0000155">
    <property type="term" value="F:phosphorelay sensor kinase activity"/>
    <property type="evidence" value="ECO:0007669"/>
    <property type="project" value="InterPro"/>
</dbReference>
<dbReference type="SMART" id="SM00388">
    <property type="entry name" value="HisKA"/>
    <property type="match status" value="1"/>
</dbReference>
<dbReference type="InterPro" id="IPR004358">
    <property type="entry name" value="Sig_transdc_His_kin-like_C"/>
</dbReference>
<gene>
    <name evidence="9" type="ORF">SE17_31805</name>
</gene>
<comment type="catalytic activity">
    <reaction evidence="1">
        <text>ATP + protein L-histidine = ADP + protein N-phospho-L-histidine.</text>
        <dbReference type="EC" id="2.7.13.3"/>
    </reaction>
</comment>
<dbReference type="PROSITE" id="PS50109">
    <property type="entry name" value="HIS_KIN"/>
    <property type="match status" value="1"/>
</dbReference>
<dbReference type="SMART" id="SM00387">
    <property type="entry name" value="HATPase_c"/>
    <property type="match status" value="1"/>
</dbReference>
<dbReference type="PRINTS" id="PR00344">
    <property type="entry name" value="BCTRLSENSOR"/>
</dbReference>
<keyword evidence="7" id="KW-0472">Membrane</keyword>
<evidence type="ECO:0000256" key="3">
    <source>
        <dbReference type="ARBA" id="ARBA00022553"/>
    </source>
</evidence>
<evidence type="ECO:0000313" key="9">
    <source>
        <dbReference type="EMBL" id="KPV49578.1"/>
    </source>
</evidence>
<evidence type="ECO:0000256" key="7">
    <source>
        <dbReference type="ARBA" id="ARBA00023136"/>
    </source>
</evidence>
<dbReference type="Gene3D" id="1.10.287.130">
    <property type="match status" value="1"/>
</dbReference>
<comment type="caution">
    <text evidence="9">The sequence shown here is derived from an EMBL/GenBank/DDBJ whole genome shotgun (WGS) entry which is preliminary data.</text>
</comment>
<keyword evidence="6" id="KW-0902">Two-component regulatory system</keyword>
<organism evidence="9 10">
    <name type="scientific">Kouleothrix aurantiaca</name>
    <dbReference type="NCBI Taxonomy" id="186479"/>
    <lineage>
        <taxon>Bacteria</taxon>
        <taxon>Bacillati</taxon>
        <taxon>Chloroflexota</taxon>
        <taxon>Chloroflexia</taxon>
        <taxon>Chloroflexales</taxon>
        <taxon>Roseiflexineae</taxon>
        <taxon>Roseiflexaceae</taxon>
        <taxon>Kouleothrix</taxon>
    </lineage>
</organism>
<dbReference type="PATRIC" id="fig|186479.3.peg.3263"/>
<evidence type="ECO:0000256" key="4">
    <source>
        <dbReference type="ARBA" id="ARBA00022679"/>
    </source>
</evidence>
<dbReference type="InterPro" id="IPR036097">
    <property type="entry name" value="HisK_dim/P_sf"/>
</dbReference>
<evidence type="ECO:0000256" key="2">
    <source>
        <dbReference type="ARBA" id="ARBA00012438"/>
    </source>
</evidence>
<dbReference type="Pfam" id="PF02518">
    <property type="entry name" value="HATPase_c"/>
    <property type="match status" value="1"/>
</dbReference>
<dbReference type="SUPFAM" id="SSF55874">
    <property type="entry name" value="ATPase domain of HSP90 chaperone/DNA topoisomerase II/histidine kinase"/>
    <property type="match status" value="1"/>
</dbReference>
<protein>
    <recommendedName>
        <fullName evidence="2">histidine kinase</fullName>
        <ecNumber evidence="2">2.7.13.3</ecNumber>
    </recommendedName>
</protein>
<dbReference type="Proteomes" id="UP000050509">
    <property type="component" value="Unassembled WGS sequence"/>
</dbReference>
<feature type="domain" description="Histidine kinase" evidence="8">
    <location>
        <begin position="8"/>
        <end position="222"/>
    </location>
</feature>
<dbReference type="CDD" id="cd00075">
    <property type="entry name" value="HATPase"/>
    <property type="match status" value="1"/>
</dbReference>
<dbReference type="InterPro" id="IPR005467">
    <property type="entry name" value="His_kinase_dom"/>
</dbReference>
<accession>A0A0P9DAH6</accession>
<dbReference type="EMBL" id="LJCR01001877">
    <property type="protein sequence ID" value="KPV49578.1"/>
    <property type="molecule type" value="Genomic_DNA"/>
</dbReference>
<dbReference type="EC" id="2.7.13.3" evidence="2"/>
<evidence type="ECO:0000256" key="6">
    <source>
        <dbReference type="ARBA" id="ARBA00023012"/>
    </source>
</evidence>
<evidence type="ECO:0000313" key="10">
    <source>
        <dbReference type="Proteomes" id="UP000050509"/>
    </source>
</evidence>
<name>A0A0P9DAH6_9CHLR</name>
<keyword evidence="5 9" id="KW-0418">Kinase</keyword>
<dbReference type="PANTHER" id="PTHR43711">
    <property type="entry name" value="TWO-COMPONENT HISTIDINE KINASE"/>
    <property type="match status" value="1"/>
</dbReference>
<dbReference type="CDD" id="cd00082">
    <property type="entry name" value="HisKA"/>
    <property type="match status" value="1"/>
</dbReference>
<dbReference type="InterPro" id="IPR003661">
    <property type="entry name" value="HisK_dim/P_dom"/>
</dbReference>
<reference evidence="9 10" key="1">
    <citation type="submission" date="2015-09" db="EMBL/GenBank/DDBJ databases">
        <title>Draft genome sequence of Kouleothrix aurantiaca JCM 19913.</title>
        <authorList>
            <person name="Hemp J."/>
        </authorList>
    </citation>
    <scope>NUCLEOTIDE SEQUENCE [LARGE SCALE GENOMIC DNA]</scope>
    <source>
        <strain evidence="9 10">COM-B</strain>
    </source>
</reference>
<proteinExistence type="predicted"/>
<evidence type="ECO:0000256" key="5">
    <source>
        <dbReference type="ARBA" id="ARBA00022777"/>
    </source>
</evidence>
<dbReference type="PANTHER" id="PTHR43711:SF28">
    <property type="entry name" value="SENSOR HISTIDINE KINASE YXDK"/>
    <property type="match status" value="1"/>
</dbReference>
<dbReference type="InterPro" id="IPR050736">
    <property type="entry name" value="Sensor_HK_Regulatory"/>
</dbReference>
<evidence type="ECO:0000256" key="1">
    <source>
        <dbReference type="ARBA" id="ARBA00000085"/>
    </source>
</evidence>
<keyword evidence="4" id="KW-0808">Transferase</keyword>
<dbReference type="FunFam" id="1.10.287.130:FF:000001">
    <property type="entry name" value="Two-component sensor histidine kinase"/>
    <property type="match status" value="1"/>
</dbReference>
<dbReference type="Pfam" id="PF00512">
    <property type="entry name" value="HisKA"/>
    <property type="match status" value="1"/>
</dbReference>
<dbReference type="InterPro" id="IPR003594">
    <property type="entry name" value="HATPase_dom"/>
</dbReference>
<dbReference type="FunFam" id="3.30.565.10:FF:000006">
    <property type="entry name" value="Sensor histidine kinase WalK"/>
    <property type="match status" value="1"/>
</dbReference>
<sequence>AQRRFVADVSHELRTPLAAMQGNLEVLDRGAARDPELLAESLADMRREVARLIRMANDLLLLAQSEAGVQILHEPVELDTLLLEVHRELRPLAGDVQLILGEEDQVVVMGDRDRLKQALLNLGINAVQHTPPGGSVTLSLARTETQAVLSVADTGVGIGPEHLAHVFERFYRADRARTRNRGGAGLGLPIVKWIVDAHGGQVRVASEPGVGSRFTIELPLAPAIEAEPALQFLQPALPHS</sequence>
<dbReference type="Gene3D" id="3.30.565.10">
    <property type="entry name" value="Histidine kinase-like ATPase, C-terminal domain"/>
    <property type="match status" value="1"/>
</dbReference>
<evidence type="ECO:0000259" key="8">
    <source>
        <dbReference type="PROSITE" id="PS50109"/>
    </source>
</evidence>